<dbReference type="PROSITE" id="PS00061">
    <property type="entry name" value="ADH_SHORT"/>
    <property type="match status" value="1"/>
</dbReference>
<name>Q8FNQ0_COREF</name>
<dbReference type="InterPro" id="IPR036291">
    <property type="entry name" value="NAD(P)-bd_dom_sf"/>
</dbReference>
<evidence type="ECO:0000313" key="4">
    <source>
        <dbReference type="EMBL" id="BAC18904.1"/>
    </source>
</evidence>
<reference evidence="4 5" key="1">
    <citation type="journal article" date="2003" name="Genome Res.">
        <title>Comparative complete genome sequence analysis of the amino acid replacements responsible for the thermostability of Corynebacterium efficiens.</title>
        <authorList>
            <person name="Nishio Y."/>
            <person name="Nakamura Y."/>
            <person name="Kawarabayasi Y."/>
            <person name="Usuda Y."/>
            <person name="Kimura E."/>
            <person name="Sugimoto S."/>
            <person name="Matsui K."/>
            <person name="Yamagishi A."/>
            <person name="Kikuchi H."/>
            <person name="Ikeo K."/>
            <person name="Gojobori T."/>
        </authorList>
    </citation>
    <scope>NUCLEOTIDE SEQUENCE [LARGE SCALE GENOMIC DNA]</scope>
    <source>
        <strain evidence="5">DSM 44549 / YS-314 / AJ 12310 / JCM 11189 / NBRC 100395</strain>
    </source>
</reference>
<organism evidence="4 5">
    <name type="scientific">Corynebacterium efficiens (strain DSM 44549 / YS-314 / AJ 12310 / JCM 11189 / NBRC 100395)</name>
    <dbReference type="NCBI Taxonomy" id="196164"/>
    <lineage>
        <taxon>Bacteria</taxon>
        <taxon>Bacillati</taxon>
        <taxon>Actinomycetota</taxon>
        <taxon>Actinomycetes</taxon>
        <taxon>Mycobacteriales</taxon>
        <taxon>Corynebacteriaceae</taxon>
        <taxon>Corynebacterium</taxon>
    </lineage>
</organism>
<dbReference type="STRING" id="196164.gene:10742522"/>
<dbReference type="PRINTS" id="PR00080">
    <property type="entry name" value="SDRFAMILY"/>
</dbReference>
<dbReference type="PANTHER" id="PTHR42901">
    <property type="entry name" value="ALCOHOL DEHYDROGENASE"/>
    <property type="match status" value="1"/>
</dbReference>
<dbReference type="eggNOG" id="COG4221">
    <property type="taxonomic scope" value="Bacteria"/>
</dbReference>
<dbReference type="InterPro" id="IPR020904">
    <property type="entry name" value="Sc_DH/Rdtase_CS"/>
</dbReference>
<protein>
    <submittedName>
        <fullName evidence="4">Putative oxidoreductase</fullName>
    </submittedName>
</protein>
<dbReference type="Proteomes" id="UP000001409">
    <property type="component" value="Chromosome"/>
</dbReference>
<dbReference type="PANTHER" id="PTHR42901:SF1">
    <property type="entry name" value="ALCOHOL DEHYDROGENASE"/>
    <property type="match status" value="1"/>
</dbReference>
<comment type="similarity">
    <text evidence="1 3">Belongs to the short-chain dehydrogenases/reductases (SDR) family.</text>
</comment>
<dbReference type="HOGENOM" id="CLU_010194_2_10_11"/>
<accession>Q8FNQ0</accession>
<dbReference type="OrthoDB" id="9775296at2"/>
<keyword evidence="2" id="KW-0560">Oxidoreductase</keyword>
<accession>C8NQ55</accession>
<dbReference type="KEGG" id="cef:CE2094"/>
<dbReference type="SUPFAM" id="SSF51735">
    <property type="entry name" value="NAD(P)-binding Rossmann-fold domains"/>
    <property type="match status" value="1"/>
</dbReference>
<dbReference type="FunFam" id="3.40.50.720:FF:000047">
    <property type="entry name" value="NADP-dependent L-serine/L-allo-threonine dehydrogenase"/>
    <property type="match status" value="1"/>
</dbReference>
<dbReference type="GO" id="GO:0016616">
    <property type="term" value="F:oxidoreductase activity, acting on the CH-OH group of donors, NAD or NADP as acceptor"/>
    <property type="evidence" value="ECO:0007669"/>
    <property type="project" value="UniProtKB-ARBA"/>
</dbReference>
<evidence type="ECO:0000313" key="5">
    <source>
        <dbReference type="Proteomes" id="UP000001409"/>
    </source>
</evidence>
<dbReference type="Pfam" id="PF00106">
    <property type="entry name" value="adh_short"/>
    <property type="match status" value="1"/>
</dbReference>
<dbReference type="PRINTS" id="PR00081">
    <property type="entry name" value="GDHRDH"/>
</dbReference>
<evidence type="ECO:0000256" key="2">
    <source>
        <dbReference type="ARBA" id="ARBA00023002"/>
    </source>
</evidence>
<dbReference type="AlphaFoldDB" id="Q8FNQ0"/>
<evidence type="ECO:0000256" key="1">
    <source>
        <dbReference type="ARBA" id="ARBA00006484"/>
    </source>
</evidence>
<proteinExistence type="inferred from homology"/>
<dbReference type="InterPro" id="IPR002347">
    <property type="entry name" value="SDR_fam"/>
</dbReference>
<dbReference type="EMBL" id="BA000035">
    <property type="protein sequence ID" value="BAC18904.1"/>
    <property type="molecule type" value="Genomic_DNA"/>
</dbReference>
<dbReference type="Gene3D" id="3.40.50.720">
    <property type="entry name" value="NAD(P)-binding Rossmann-like Domain"/>
    <property type="match status" value="1"/>
</dbReference>
<sequence>MKWDDGAFEHLGCPVHGILVNMTDTTQKIALVTGASSGIGEASARALAADGWKVNVAARRVERLEKLAEEIGGVAHHLDVTSDDSVAALAEAVGPIDLLVNNAGGAKGLDSIRDAKLEDWQWMYDTNVLGTLRVTRAFMDFLSERDGLIINIGSVAGHIPYAGGAGYNAAKHGVAAMSRVLRLETHQQPLRVTEIDPGRVDTEEFSLVRFKGDAERARAVYEDVLNLSAGDIAEAVRWVASLPSHVNIDTMRVTPRDQV</sequence>
<keyword evidence="5" id="KW-1185">Reference proteome</keyword>
<evidence type="ECO:0000256" key="3">
    <source>
        <dbReference type="RuleBase" id="RU000363"/>
    </source>
</evidence>